<proteinExistence type="predicted"/>
<organism evidence="1 2">
    <name type="scientific">Lasiodiplodia mahajangana</name>
    <dbReference type="NCBI Taxonomy" id="1108764"/>
    <lineage>
        <taxon>Eukaryota</taxon>
        <taxon>Fungi</taxon>
        <taxon>Dikarya</taxon>
        <taxon>Ascomycota</taxon>
        <taxon>Pezizomycotina</taxon>
        <taxon>Dothideomycetes</taxon>
        <taxon>Dothideomycetes incertae sedis</taxon>
        <taxon>Botryosphaeriales</taxon>
        <taxon>Botryosphaeriaceae</taxon>
        <taxon>Lasiodiplodia</taxon>
    </lineage>
</organism>
<evidence type="ECO:0000313" key="1">
    <source>
        <dbReference type="EMBL" id="KAJ8121867.1"/>
    </source>
</evidence>
<protein>
    <submittedName>
        <fullName evidence="1">Uncharacterized protein</fullName>
    </submittedName>
</protein>
<gene>
    <name evidence="1" type="ORF">O1611_g9989</name>
</gene>
<name>A0ACC2J312_9PEZI</name>
<reference evidence="1" key="1">
    <citation type="submission" date="2022-12" db="EMBL/GenBank/DDBJ databases">
        <title>Genome Sequence of Lasiodiplodia mahajangana.</title>
        <authorList>
            <person name="Buettner E."/>
        </authorList>
    </citation>
    <scope>NUCLEOTIDE SEQUENCE</scope>
    <source>
        <strain evidence="1">VT137</strain>
    </source>
</reference>
<keyword evidence="2" id="KW-1185">Reference proteome</keyword>
<comment type="caution">
    <text evidence="1">The sequence shown here is derived from an EMBL/GenBank/DDBJ whole genome shotgun (WGS) entry which is preliminary data.</text>
</comment>
<accession>A0ACC2J312</accession>
<sequence length="321" mass="34376">MVSFNHLVKVGFAAFGVFSTLASIAACLPTEVDYVIVGAGPAGLVLAEQLTQKEDVSVVLLEAGVSGDGNTNVSTPAIFFTATYQYNWPYLSQPVASLGGTRPNLIQGRMVGGGTGINAMLYCRGSASVYDEWAVVSGNKGLAWSSMFEAFKATSHWTDEPSITYNQPLDTSSFGDGPLEISRQRELFGIDEPFVNTLADQLDLPTIDFVSGGGIGVSQAVNSIKASNRTRSFAENTFGYIANGRPNYNLIQNAWVSKINFNGKRAESVTYEDQATGENQTIQAKEIIIAAGAINTPQLLMLSGVEPHRSPHGPHGFRSYT</sequence>
<dbReference type="Proteomes" id="UP001153332">
    <property type="component" value="Unassembled WGS sequence"/>
</dbReference>
<dbReference type="EMBL" id="JAPUUL010003710">
    <property type="protein sequence ID" value="KAJ8121867.1"/>
    <property type="molecule type" value="Genomic_DNA"/>
</dbReference>
<evidence type="ECO:0000313" key="2">
    <source>
        <dbReference type="Proteomes" id="UP001153332"/>
    </source>
</evidence>